<accession>A0ABX2N2F1</accession>
<comment type="caution">
    <text evidence="2">The sequence shown here is derived from an EMBL/GenBank/DDBJ whole genome shotgun (WGS) entry which is preliminary data.</text>
</comment>
<gene>
    <name evidence="2" type="ORF">HUO14_08050</name>
</gene>
<organism evidence="2 3">
    <name type="scientific">Parasphingorhabdus flavimaris</name>
    <dbReference type="NCBI Taxonomy" id="266812"/>
    <lineage>
        <taxon>Bacteria</taxon>
        <taxon>Pseudomonadati</taxon>
        <taxon>Pseudomonadota</taxon>
        <taxon>Alphaproteobacteria</taxon>
        <taxon>Sphingomonadales</taxon>
        <taxon>Sphingomonadaceae</taxon>
        <taxon>Parasphingorhabdus</taxon>
    </lineage>
</organism>
<proteinExistence type="predicted"/>
<evidence type="ECO:0008006" key="4">
    <source>
        <dbReference type="Google" id="ProtNLM"/>
    </source>
</evidence>
<dbReference type="EMBL" id="JABWMH010000002">
    <property type="protein sequence ID" value="NVD27852.1"/>
    <property type="molecule type" value="Genomic_DNA"/>
</dbReference>
<keyword evidence="3" id="KW-1185">Reference proteome</keyword>
<feature type="chain" id="PRO_5047505346" description="UrcA family protein" evidence="1">
    <location>
        <begin position="16"/>
        <end position="115"/>
    </location>
</feature>
<dbReference type="RefSeq" id="WP_176279330.1">
    <property type="nucleotide sequence ID" value="NZ_JABWMH010000002.1"/>
</dbReference>
<dbReference type="Proteomes" id="UP000652427">
    <property type="component" value="Unassembled WGS sequence"/>
</dbReference>
<feature type="signal peptide" evidence="1">
    <location>
        <begin position="1"/>
        <end position="15"/>
    </location>
</feature>
<reference evidence="2 3" key="1">
    <citation type="submission" date="2020-06" db="EMBL/GenBank/DDBJ databases">
        <authorList>
            <person name="Kim S.-J."/>
            <person name="Park S.-J."/>
        </authorList>
    </citation>
    <scope>NUCLEOTIDE SEQUENCE [LARGE SCALE GENOMIC DNA]</scope>
    <source>
        <strain evidence="2 3">SW-151</strain>
    </source>
</reference>
<sequence length="115" mass="12365">MITFLTIAFLSTASAATFADAESARIAYSNCLVDFTSVNLDEKTSTSAFKKAATTACADERNNMIAAIKKDEISYNSPESEAAQFATEEADNVLFAYTDGYAGYASSNTRPVKEQ</sequence>
<name>A0ABX2N2F1_9SPHN</name>
<keyword evidence="1" id="KW-0732">Signal</keyword>
<evidence type="ECO:0000256" key="1">
    <source>
        <dbReference type="SAM" id="SignalP"/>
    </source>
</evidence>
<evidence type="ECO:0000313" key="3">
    <source>
        <dbReference type="Proteomes" id="UP000652427"/>
    </source>
</evidence>
<protein>
    <recommendedName>
        <fullName evidence="4">UrcA family protein</fullName>
    </recommendedName>
</protein>
<evidence type="ECO:0000313" key="2">
    <source>
        <dbReference type="EMBL" id="NVD27852.1"/>
    </source>
</evidence>